<feature type="region of interest" description="Disordered" evidence="1">
    <location>
        <begin position="430"/>
        <end position="454"/>
    </location>
</feature>
<dbReference type="AlphaFoldDB" id="A0A246JHX4"/>
<protein>
    <submittedName>
        <fullName evidence="2">Uncharacterized protein</fullName>
    </submittedName>
</protein>
<organism evidence="2 3">
    <name type="scientific">Roseateles aquatilis</name>
    <dbReference type="NCBI Taxonomy" id="431061"/>
    <lineage>
        <taxon>Bacteria</taxon>
        <taxon>Pseudomonadati</taxon>
        <taxon>Pseudomonadota</taxon>
        <taxon>Betaproteobacteria</taxon>
        <taxon>Burkholderiales</taxon>
        <taxon>Sphaerotilaceae</taxon>
        <taxon>Roseateles</taxon>
    </lineage>
</organism>
<proteinExistence type="predicted"/>
<comment type="caution">
    <text evidence="2">The sequence shown here is derived from an EMBL/GenBank/DDBJ whole genome shotgun (WGS) entry which is preliminary data.</text>
</comment>
<evidence type="ECO:0000313" key="2">
    <source>
        <dbReference type="EMBL" id="OWQ92123.1"/>
    </source>
</evidence>
<feature type="compositionally biased region" description="Low complexity" evidence="1">
    <location>
        <begin position="430"/>
        <end position="445"/>
    </location>
</feature>
<sequence>MRDTSPEGGPAQRQAWVARSPRMVAQRRQLDAMRASDVSAPHAMPAEAGAMSGVVQRATIQVNGHNVDTSTRTLRQLLDLLSDREAVNEHAQEVTDLISAIGRFDFARTADTPTASGFATDLALLHTSWGEAQFNKLAESIAAPPLPVQDSYSRYQAPRPGDARLGWMPTAGQYAHSQDDVNRTVRDFGNVNGLNSALWLDGADALQYSGTISDPHRLMASQLGLNADAVSTTFIQKPGLAHPALNALGPDPDTVREVTPPNGTWEAPIVGLQGHVNADQYRFGSAKEMKNAAQSKRPFVVHDDQGTPSLISHHKSAGWRPTDAFLADIRAQLTTLGRNHNLDDELQAAQGSIDGLATLNKRQLAALLADLQHVAAPDCLRFALQTGRTDLKTFSSIAGRLKTKNQAERTRILETAKKRTAETPLATIDASSTATTAADSGQSATKKIKVDNGQ</sequence>
<evidence type="ECO:0000313" key="3">
    <source>
        <dbReference type="Proteomes" id="UP000197468"/>
    </source>
</evidence>
<gene>
    <name evidence="2" type="ORF">CDN99_07155</name>
</gene>
<reference evidence="2 3" key="1">
    <citation type="journal article" date="2008" name="Int. J. Syst. Evol. Microbiol.">
        <title>Description of Roseateles aquatilis sp. nov. and Roseateles terrae sp. nov., in the class Betaproteobacteria, and emended description of the genus Roseateles.</title>
        <authorList>
            <person name="Gomila M."/>
            <person name="Bowien B."/>
            <person name="Falsen E."/>
            <person name="Moore E.R."/>
            <person name="Lalucat J."/>
        </authorList>
    </citation>
    <scope>NUCLEOTIDE SEQUENCE [LARGE SCALE GENOMIC DNA]</scope>
    <source>
        <strain evidence="2 3">CCUG 48205</strain>
    </source>
</reference>
<name>A0A246JHX4_9BURK</name>
<accession>A0A246JHX4</accession>
<dbReference type="EMBL" id="NIOF01000002">
    <property type="protein sequence ID" value="OWQ92123.1"/>
    <property type="molecule type" value="Genomic_DNA"/>
</dbReference>
<evidence type="ECO:0000256" key="1">
    <source>
        <dbReference type="SAM" id="MobiDB-lite"/>
    </source>
</evidence>
<keyword evidence="3" id="KW-1185">Reference proteome</keyword>
<dbReference type="Proteomes" id="UP000197468">
    <property type="component" value="Unassembled WGS sequence"/>
</dbReference>
<feature type="region of interest" description="Disordered" evidence="1">
    <location>
        <begin position="1"/>
        <end position="22"/>
    </location>
</feature>